<dbReference type="Proteomes" id="UP000823615">
    <property type="component" value="Unassembled WGS sequence"/>
</dbReference>
<evidence type="ECO:0000313" key="1">
    <source>
        <dbReference type="EMBL" id="MBO8435663.1"/>
    </source>
</evidence>
<gene>
    <name evidence="1" type="ORF">IAA97_01615</name>
</gene>
<protein>
    <submittedName>
        <fullName evidence="1">Uncharacterized protein</fullName>
    </submittedName>
</protein>
<reference evidence="1" key="2">
    <citation type="journal article" date="2021" name="PeerJ">
        <title>Extensive microbial diversity within the chicken gut microbiome revealed by metagenomics and culture.</title>
        <authorList>
            <person name="Gilroy R."/>
            <person name="Ravi A."/>
            <person name="Getino M."/>
            <person name="Pursley I."/>
            <person name="Horton D.L."/>
            <person name="Alikhan N.F."/>
            <person name="Baker D."/>
            <person name="Gharbi K."/>
            <person name="Hall N."/>
            <person name="Watson M."/>
            <person name="Adriaenssens E.M."/>
            <person name="Foster-Nyarko E."/>
            <person name="Jarju S."/>
            <person name="Secka A."/>
            <person name="Antonio M."/>
            <person name="Oren A."/>
            <person name="Chaudhuri R.R."/>
            <person name="La Ragione R."/>
            <person name="Hildebrand F."/>
            <person name="Pallen M.J."/>
        </authorList>
    </citation>
    <scope>NUCLEOTIDE SEQUENCE</scope>
    <source>
        <strain evidence="1">7293</strain>
    </source>
</reference>
<name>A0A9D9DY72_9SPIO</name>
<dbReference type="Pfam" id="PF03682">
    <property type="entry name" value="UPF0158"/>
    <property type="match status" value="1"/>
</dbReference>
<organism evidence="1 2">
    <name type="scientific">Candidatus Ornithospirochaeta stercoripullorum</name>
    <dbReference type="NCBI Taxonomy" id="2840899"/>
    <lineage>
        <taxon>Bacteria</taxon>
        <taxon>Pseudomonadati</taxon>
        <taxon>Spirochaetota</taxon>
        <taxon>Spirochaetia</taxon>
        <taxon>Spirochaetales</taxon>
        <taxon>Spirochaetaceae</taxon>
        <taxon>Spirochaetaceae incertae sedis</taxon>
        <taxon>Candidatus Ornithospirochaeta</taxon>
    </lineage>
</organism>
<comment type="caution">
    <text evidence="1">The sequence shown here is derived from an EMBL/GenBank/DDBJ whole genome shotgun (WGS) entry which is preliminary data.</text>
</comment>
<dbReference type="EMBL" id="JADIMT010000028">
    <property type="protein sequence ID" value="MBO8435663.1"/>
    <property type="molecule type" value="Genomic_DNA"/>
</dbReference>
<proteinExistence type="predicted"/>
<accession>A0A9D9DY72</accession>
<dbReference type="InterPro" id="IPR005361">
    <property type="entry name" value="UPF0158"/>
</dbReference>
<reference evidence="1" key="1">
    <citation type="submission" date="2020-10" db="EMBL/GenBank/DDBJ databases">
        <authorList>
            <person name="Gilroy R."/>
        </authorList>
    </citation>
    <scope>NUCLEOTIDE SEQUENCE</scope>
    <source>
        <strain evidence="1">7293</strain>
    </source>
</reference>
<evidence type="ECO:0000313" key="2">
    <source>
        <dbReference type="Proteomes" id="UP000823615"/>
    </source>
</evidence>
<dbReference type="AlphaFoldDB" id="A0A9D9DY72"/>
<sequence length="138" mass="16281">MKVKLQDVIDGIDMVSEDSTCYLDRETGEVLFISEIADNDYDDDILELLEEGSDRFIEFPSQWDRNDYQTMVDFIESLPQRKEQNLLAISINGSGAFRRFKYTASELGLLDDWYRFLNNAHRELAIEWCEDNEIEYEE</sequence>